<comment type="subcellular location">
    <subcellularLocation>
        <location evidence="1">Cell membrane</location>
        <topology evidence="1">Multi-pass membrane protein</topology>
    </subcellularLocation>
</comment>
<evidence type="ECO:0000256" key="5">
    <source>
        <dbReference type="ARBA" id="ARBA00023136"/>
    </source>
</evidence>
<dbReference type="EMBL" id="JBHSTI010000008">
    <property type="protein sequence ID" value="MFC6237337.1"/>
    <property type="molecule type" value="Genomic_DNA"/>
</dbReference>
<organism evidence="8 9">
    <name type="scientific">Longivirga aurantiaca</name>
    <dbReference type="NCBI Taxonomy" id="1837743"/>
    <lineage>
        <taxon>Bacteria</taxon>
        <taxon>Bacillati</taxon>
        <taxon>Actinomycetota</taxon>
        <taxon>Actinomycetes</taxon>
        <taxon>Sporichthyales</taxon>
        <taxon>Sporichthyaceae</taxon>
        <taxon>Longivirga</taxon>
    </lineage>
</organism>
<dbReference type="InterPro" id="IPR019494">
    <property type="entry name" value="FIST_C"/>
</dbReference>
<dbReference type="PANTHER" id="PTHR14939">
    <property type="entry name" value="F-BOX ONLY PROTEIN 22"/>
    <property type="match status" value="1"/>
</dbReference>
<sequence length="398" mass="40780">MTSLAVTTRTGDGLALGPDLVDAARRAVASALAQLGPGPAPDLALVWVSGGTPEQTDAALKVASYGIGASTTLGCTAYGVIGAGRAVESDRAVSVWAARLPGVSLRSFHLEVLRTSEAIAVVGMPERRVDDAVGVLLVDPWSFPVDGFVGQSYDVLRGLPLVGGLASGSVEPGETRLLVDGRVVDRGAVGVVIGGDVAVRTLVSQGCRPIGRPMTVTAAEGHRITGLAGQSPLVQAEVAISELPEDARDMAVHGLHLGVAMDEYALEHGRGDFVARGLVAADDLDGSISVGDVVPVGSTVQFLLRDASTAHEDLADELDGLRREIGFERVAGALLFTGDGRGRELFASAEHDVAAVRGSLGVEHVGGFFASGEIGPVGGRNHVHGVTATVLAFEDSAR</sequence>
<dbReference type="PANTHER" id="PTHR14939:SF5">
    <property type="entry name" value="F-BOX ONLY PROTEIN 22"/>
    <property type="match status" value="1"/>
</dbReference>
<dbReference type="SMART" id="SM00897">
    <property type="entry name" value="FIST"/>
    <property type="match status" value="1"/>
</dbReference>
<evidence type="ECO:0000259" key="7">
    <source>
        <dbReference type="SMART" id="SM01204"/>
    </source>
</evidence>
<keyword evidence="4" id="KW-1133">Transmembrane helix</keyword>
<dbReference type="PIRSF" id="PIRSF018953">
    <property type="entry name" value="UCP018953"/>
    <property type="match status" value="1"/>
</dbReference>
<accession>A0ABW1T0I0</accession>
<dbReference type="Pfam" id="PF08495">
    <property type="entry name" value="FIST"/>
    <property type="match status" value="1"/>
</dbReference>
<keyword evidence="3" id="KW-0812">Transmembrane</keyword>
<evidence type="ECO:0000256" key="3">
    <source>
        <dbReference type="ARBA" id="ARBA00022692"/>
    </source>
</evidence>
<feature type="domain" description="FIST" evidence="6">
    <location>
        <begin position="40"/>
        <end position="231"/>
    </location>
</feature>
<comment type="caution">
    <text evidence="8">The sequence shown here is derived from an EMBL/GenBank/DDBJ whole genome shotgun (WGS) entry which is preliminary data.</text>
</comment>
<name>A0ABW1T0I0_9ACTN</name>
<evidence type="ECO:0000256" key="4">
    <source>
        <dbReference type="ARBA" id="ARBA00022989"/>
    </source>
</evidence>
<reference evidence="9" key="1">
    <citation type="journal article" date="2019" name="Int. J. Syst. Evol. Microbiol.">
        <title>The Global Catalogue of Microorganisms (GCM) 10K type strain sequencing project: providing services to taxonomists for standard genome sequencing and annotation.</title>
        <authorList>
            <consortium name="The Broad Institute Genomics Platform"/>
            <consortium name="The Broad Institute Genome Sequencing Center for Infectious Disease"/>
            <person name="Wu L."/>
            <person name="Ma J."/>
        </authorList>
    </citation>
    <scope>NUCLEOTIDE SEQUENCE [LARGE SCALE GENOMIC DNA]</scope>
    <source>
        <strain evidence="9">CGMCC 4.7317</strain>
    </source>
</reference>
<evidence type="ECO:0000313" key="9">
    <source>
        <dbReference type="Proteomes" id="UP001596138"/>
    </source>
</evidence>
<dbReference type="InterPro" id="IPR016741">
    <property type="entry name" value="UCP018953"/>
</dbReference>
<keyword evidence="9" id="KW-1185">Reference proteome</keyword>
<evidence type="ECO:0000256" key="2">
    <source>
        <dbReference type="ARBA" id="ARBA00022475"/>
    </source>
</evidence>
<feature type="domain" description="FIST C-domain" evidence="7">
    <location>
        <begin position="239"/>
        <end position="377"/>
    </location>
</feature>
<dbReference type="Proteomes" id="UP001596138">
    <property type="component" value="Unassembled WGS sequence"/>
</dbReference>
<keyword evidence="5" id="KW-0472">Membrane</keyword>
<keyword evidence="2" id="KW-1003">Cell membrane</keyword>
<evidence type="ECO:0000313" key="8">
    <source>
        <dbReference type="EMBL" id="MFC6237337.1"/>
    </source>
</evidence>
<dbReference type="RefSeq" id="WP_386764552.1">
    <property type="nucleotide sequence ID" value="NZ_JBHSTI010000008.1"/>
</dbReference>
<dbReference type="Pfam" id="PF10442">
    <property type="entry name" value="FIST_C"/>
    <property type="match status" value="1"/>
</dbReference>
<dbReference type="SMART" id="SM01204">
    <property type="entry name" value="FIST_C"/>
    <property type="match status" value="1"/>
</dbReference>
<evidence type="ECO:0000259" key="6">
    <source>
        <dbReference type="SMART" id="SM00897"/>
    </source>
</evidence>
<proteinExistence type="predicted"/>
<gene>
    <name evidence="8" type="ORF">ACFQGU_05580</name>
</gene>
<evidence type="ECO:0000256" key="1">
    <source>
        <dbReference type="ARBA" id="ARBA00004651"/>
    </source>
</evidence>
<protein>
    <submittedName>
        <fullName evidence="8">FIST N-terminal domain-containing protein</fullName>
    </submittedName>
</protein>
<dbReference type="InterPro" id="IPR013702">
    <property type="entry name" value="FIST_domain_N"/>
</dbReference>